<keyword evidence="2" id="KW-0285">Flavoprotein</keyword>
<protein>
    <recommendedName>
        <fullName evidence="7">FAD/NAD(P)-binding domain-containing protein</fullName>
    </recommendedName>
</protein>
<dbReference type="Pfam" id="PF00743">
    <property type="entry name" value="FMO-like"/>
    <property type="match status" value="1"/>
</dbReference>
<dbReference type="Gene3D" id="3.50.50.60">
    <property type="entry name" value="FAD/NAD(P)-binding domain"/>
    <property type="match status" value="1"/>
</dbReference>
<proteinExistence type="inferred from homology"/>
<keyword evidence="3" id="KW-0274">FAD</keyword>
<keyword evidence="4" id="KW-0560">Oxidoreductase</keyword>
<name>A0AAW0FBZ7_9APHY</name>
<organism evidence="5 6">
    <name type="scientific">Cerrena zonata</name>
    <dbReference type="NCBI Taxonomy" id="2478898"/>
    <lineage>
        <taxon>Eukaryota</taxon>
        <taxon>Fungi</taxon>
        <taxon>Dikarya</taxon>
        <taxon>Basidiomycota</taxon>
        <taxon>Agaricomycotina</taxon>
        <taxon>Agaricomycetes</taxon>
        <taxon>Polyporales</taxon>
        <taxon>Cerrenaceae</taxon>
        <taxon>Cerrena</taxon>
    </lineage>
</organism>
<accession>A0AAW0FBZ7</accession>
<dbReference type="Proteomes" id="UP001385951">
    <property type="component" value="Unassembled WGS sequence"/>
</dbReference>
<evidence type="ECO:0000313" key="5">
    <source>
        <dbReference type="EMBL" id="KAK7676325.1"/>
    </source>
</evidence>
<dbReference type="SUPFAM" id="SSF51905">
    <property type="entry name" value="FAD/NAD(P)-binding domain"/>
    <property type="match status" value="2"/>
</dbReference>
<dbReference type="InterPro" id="IPR036188">
    <property type="entry name" value="FAD/NAD-bd_sf"/>
</dbReference>
<dbReference type="PANTHER" id="PTHR23023">
    <property type="entry name" value="DIMETHYLANILINE MONOOXYGENASE"/>
    <property type="match status" value="1"/>
</dbReference>
<dbReference type="InterPro" id="IPR050346">
    <property type="entry name" value="FMO-like"/>
</dbReference>
<dbReference type="AlphaFoldDB" id="A0AAW0FBZ7"/>
<evidence type="ECO:0000256" key="1">
    <source>
        <dbReference type="ARBA" id="ARBA00009183"/>
    </source>
</evidence>
<evidence type="ECO:0000313" key="6">
    <source>
        <dbReference type="Proteomes" id="UP001385951"/>
    </source>
</evidence>
<dbReference type="GO" id="GO:0004499">
    <property type="term" value="F:N,N-dimethylaniline monooxygenase activity"/>
    <property type="evidence" value="ECO:0007669"/>
    <property type="project" value="InterPro"/>
</dbReference>
<evidence type="ECO:0000256" key="4">
    <source>
        <dbReference type="ARBA" id="ARBA00023002"/>
    </source>
</evidence>
<dbReference type="InterPro" id="IPR020946">
    <property type="entry name" value="Flavin_mOase-like"/>
</dbReference>
<gene>
    <name evidence="5" type="ORF">QCA50_020708</name>
</gene>
<reference evidence="5 6" key="1">
    <citation type="submission" date="2022-09" db="EMBL/GenBank/DDBJ databases">
        <authorList>
            <person name="Palmer J.M."/>
        </authorList>
    </citation>
    <scope>NUCLEOTIDE SEQUENCE [LARGE SCALE GENOMIC DNA]</scope>
    <source>
        <strain evidence="5 6">DSM 7382</strain>
    </source>
</reference>
<sequence>MTELRSSKICIIGSGAAGLITAHTLIQDGFQHVEILTRDSSSGGVWAAQKVYPGLTINNVHGEFRFPPLPMLPPSNSKATGGRLSGDDMQTYMESFADHFLKGRIRYQVEALRLRRSNSNSNSKSGSRWVITIRDERDGSTSEVEYDKVVLCSGGCSNPHIPDLLSSVTARKAGFEGPIIHSSEFASNITTILNATHSDEDTCGGHWRCVASHLANRGRRVQVVFETADAIIAAPIPLPPFIRKSRFLPIISPHVELRTKLERFLHTTYLGSLITKALWGFLSWSSFFSLGVPHESPLRHTHSLFYGVRTNDEGVGRPNGFHALVNAGKIEVVAPARAIEYERSAVDKQVKIKLNNGLSLDANAVVLATGFRSSWEALFDADTLADLGLNKYPIPYGNHVDEWDAYTTLERSTAQRTIEAACIYRGLVPANNILNRDFAINGAIFTTNNGYTYTVAAHWISSYFLADPFLRLPSTPEKAMRSAERNGAWLCKRYPGILGVGGINESYCADVAFWSWPQACATLLEDMGLQIWRSGGNWLTWVFKPMDLDELKGLKEEREERRRA</sequence>
<evidence type="ECO:0008006" key="7">
    <source>
        <dbReference type="Google" id="ProtNLM"/>
    </source>
</evidence>
<dbReference type="EMBL" id="JASBNA010000122">
    <property type="protein sequence ID" value="KAK7676325.1"/>
    <property type="molecule type" value="Genomic_DNA"/>
</dbReference>
<evidence type="ECO:0000256" key="2">
    <source>
        <dbReference type="ARBA" id="ARBA00022630"/>
    </source>
</evidence>
<comment type="caution">
    <text evidence="5">The sequence shown here is derived from an EMBL/GenBank/DDBJ whole genome shotgun (WGS) entry which is preliminary data.</text>
</comment>
<dbReference type="GO" id="GO:0050660">
    <property type="term" value="F:flavin adenine dinucleotide binding"/>
    <property type="evidence" value="ECO:0007669"/>
    <property type="project" value="InterPro"/>
</dbReference>
<comment type="similarity">
    <text evidence="1">Belongs to the FMO family.</text>
</comment>
<dbReference type="GO" id="GO:0050661">
    <property type="term" value="F:NADP binding"/>
    <property type="evidence" value="ECO:0007669"/>
    <property type="project" value="InterPro"/>
</dbReference>
<keyword evidence="6" id="KW-1185">Reference proteome</keyword>
<dbReference type="PRINTS" id="PR00419">
    <property type="entry name" value="ADXRDTASE"/>
</dbReference>
<evidence type="ECO:0000256" key="3">
    <source>
        <dbReference type="ARBA" id="ARBA00022827"/>
    </source>
</evidence>